<evidence type="ECO:0000256" key="2">
    <source>
        <dbReference type="PROSITE-ProRule" id="PRU00335"/>
    </source>
</evidence>
<reference evidence="4 5" key="1">
    <citation type="submission" date="2016-10" db="EMBL/GenBank/DDBJ databases">
        <authorList>
            <person name="de Groot N.N."/>
        </authorList>
    </citation>
    <scope>NUCLEOTIDE SEQUENCE [LARGE SCALE GENOMIC DNA]</scope>
    <source>
        <strain evidence="4 5">DSM 21800</strain>
    </source>
</reference>
<evidence type="ECO:0000259" key="3">
    <source>
        <dbReference type="PROSITE" id="PS50977"/>
    </source>
</evidence>
<evidence type="ECO:0000313" key="4">
    <source>
        <dbReference type="EMBL" id="SDT47658.1"/>
    </source>
</evidence>
<name>A0A1H2ANZ1_9ACTN</name>
<evidence type="ECO:0000256" key="1">
    <source>
        <dbReference type="ARBA" id="ARBA00023125"/>
    </source>
</evidence>
<dbReference type="EMBL" id="LT629772">
    <property type="protein sequence ID" value="SDT47658.1"/>
    <property type="molecule type" value="Genomic_DNA"/>
</dbReference>
<dbReference type="GO" id="GO:0003700">
    <property type="term" value="F:DNA-binding transcription factor activity"/>
    <property type="evidence" value="ECO:0007669"/>
    <property type="project" value="TreeGrafter"/>
</dbReference>
<protein>
    <submittedName>
        <fullName evidence="4">DNA-binding transcriptional regulator, AcrR family</fullName>
    </submittedName>
</protein>
<dbReference type="InterPro" id="IPR050109">
    <property type="entry name" value="HTH-type_TetR-like_transc_reg"/>
</dbReference>
<dbReference type="Pfam" id="PF00440">
    <property type="entry name" value="TetR_N"/>
    <property type="match status" value="1"/>
</dbReference>
<keyword evidence="5" id="KW-1185">Reference proteome</keyword>
<feature type="domain" description="HTH tetR-type" evidence="3">
    <location>
        <begin position="1"/>
        <end position="54"/>
    </location>
</feature>
<dbReference type="PROSITE" id="PS50977">
    <property type="entry name" value="HTH_TETR_2"/>
    <property type="match status" value="1"/>
</dbReference>
<dbReference type="PANTHER" id="PTHR30055:SF219">
    <property type="entry name" value="TRANSCRIPTIONAL REGULATORY PROTEIN"/>
    <property type="match status" value="1"/>
</dbReference>
<dbReference type="InterPro" id="IPR001647">
    <property type="entry name" value="HTH_TetR"/>
</dbReference>
<dbReference type="SUPFAM" id="SSF46689">
    <property type="entry name" value="Homeodomain-like"/>
    <property type="match status" value="1"/>
</dbReference>
<keyword evidence="1 2" id="KW-0238">DNA-binding</keyword>
<evidence type="ECO:0000313" key="5">
    <source>
        <dbReference type="Proteomes" id="UP000199103"/>
    </source>
</evidence>
<organism evidence="4 5">
    <name type="scientific">Microlunatus soli</name>
    <dbReference type="NCBI Taxonomy" id="630515"/>
    <lineage>
        <taxon>Bacteria</taxon>
        <taxon>Bacillati</taxon>
        <taxon>Actinomycetota</taxon>
        <taxon>Actinomycetes</taxon>
        <taxon>Propionibacteriales</taxon>
        <taxon>Propionibacteriaceae</taxon>
        <taxon>Microlunatus</taxon>
    </lineage>
</organism>
<dbReference type="STRING" id="630515.SAMN04489812_6102"/>
<gene>
    <name evidence="4" type="ORF">SAMN04489812_6102</name>
</gene>
<dbReference type="AlphaFoldDB" id="A0A1H2ANZ1"/>
<sequence length="173" mass="18450">MSAARTCLLRDGYAGTTVRDLVAESGTNQASINYHFGSKDELLNSVLFELNSEWGDLLFGALAAEPPGTDPERRWARVIESIRANTGLWYLNFEAVALAQHDEAIRAGLAERGAAARRALAHAFAGLDEASASAEQIRAVGSRYYGLLIGVALQLITDPDSAPRSADLTADGS</sequence>
<dbReference type="PANTHER" id="PTHR30055">
    <property type="entry name" value="HTH-TYPE TRANSCRIPTIONAL REGULATOR RUTR"/>
    <property type="match status" value="1"/>
</dbReference>
<proteinExistence type="predicted"/>
<dbReference type="GO" id="GO:0000976">
    <property type="term" value="F:transcription cis-regulatory region binding"/>
    <property type="evidence" value="ECO:0007669"/>
    <property type="project" value="TreeGrafter"/>
</dbReference>
<dbReference type="Gene3D" id="1.10.357.10">
    <property type="entry name" value="Tetracycline Repressor, domain 2"/>
    <property type="match status" value="1"/>
</dbReference>
<dbReference type="InterPro" id="IPR009057">
    <property type="entry name" value="Homeodomain-like_sf"/>
</dbReference>
<dbReference type="Proteomes" id="UP000199103">
    <property type="component" value="Chromosome I"/>
</dbReference>
<dbReference type="OrthoDB" id="2356263at2"/>
<feature type="DNA-binding region" description="H-T-H motif" evidence="2">
    <location>
        <begin position="17"/>
        <end position="36"/>
    </location>
</feature>
<accession>A0A1H2ANZ1</accession>